<evidence type="ECO:0000313" key="4">
    <source>
        <dbReference type="Ensembl" id="ENSEBUP00000001658.1"/>
    </source>
</evidence>
<dbReference type="AlphaFoldDB" id="A0A8C4PWX4"/>
<dbReference type="Gene3D" id="3.30.70.330">
    <property type="match status" value="1"/>
</dbReference>
<feature type="domain" description="RRM" evidence="3">
    <location>
        <begin position="28"/>
        <end position="54"/>
    </location>
</feature>
<dbReference type="SUPFAM" id="SSF54928">
    <property type="entry name" value="RNA-binding domain, RBD"/>
    <property type="match status" value="1"/>
</dbReference>
<dbReference type="GO" id="GO:0005737">
    <property type="term" value="C:cytoplasm"/>
    <property type="evidence" value="ECO:0007669"/>
    <property type="project" value="TreeGrafter"/>
</dbReference>
<protein>
    <recommendedName>
        <fullName evidence="3">RRM domain-containing protein</fullName>
    </recommendedName>
</protein>
<dbReference type="PANTHER" id="PTHR23003">
    <property type="entry name" value="RNA RECOGNITION MOTIF RRM DOMAIN CONTAINING PROTEIN"/>
    <property type="match status" value="1"/>
</dbReference>
<name>A0A8C4PWX4_EPTBU</name>
<dbReference type="Pfam" id="PF00076">
    <property type="entry name" value="RRM_1"/>
    <property type="match status" value="1"/>
</dbReference>
<dbReference type="GO" id="GO:0005634">
    <property type="term" value="C:nucleus"/>
    <property type="evidence" value="ECO:0007669"/>
    <property type="project" value="TreeGrafter"/>
</dbReference>
<reference evidence="4" key="1">
    <citation type="submission" date="2025-08" db="UniProtKB">
        <authorList>
            <consortium name="Ensembl"/>
        </authorList>
    </citation>
    <scope>IDENTIFICATION</scope>
</reference>
<dbReference type="Proteomes" id="UP000694388">
    <property type="component" value="Unplaced"/>
</dbReference>
<reference evidence="4" key="2">
    <citation type="submission" date="2025-09" db="UniProtKB">
        <authorList>
            <consortium name="Ensembl"/>
        </authorList>
    </citation>
    <scope>IDENTIFICATION</scope>
</reference>
<keyword evidence="5" id="KW-1185">Reference proteome</keyword>
<evidence type="ECO:0000256" key="1">
    <source>
        <dbReference type="ARBA" id="ARBA00022884"/>
    </source>
</evidence>
<dbReference type="Ensembl" id="ENSEBUT00000001987.1">
    <property type="protein sequence ID" value="ENSEBUP00000001658.1"/>
    <property type="gene ID" value="ENSEBUG00000001322.1"/>
</dbReference>
<feature type="compositionally biased region" description="Polar residues" evidence="2">
    <location>
        <begin position="188"/>
        <end position="202"/>
    </location>
</feature>
<evidence type="ECO:0000259" key="3">
    <source>
        <dbReference type="Pfam" id="PF00076"/>
    </source>
</evidence>
<evidence type="ECO:0000256" key="2">
    <source>
        <dbReference type="SAM" id="MobiDB-lite"/>
    </source>
</evidence>
<accession>A0A8C4PWX4</accession>
<evidence type="ECO:0000313" key="5">
    <source>
        <dbReference type="Proteomes" id="UP000694388"/>
    </source>
</evidence>
<dbReference type="InterPro" id="IPR012677">
    <property type="entry name" value="Nucleotide-bd_a/b_plait_sf"/>
</dbReference>
<organism evidence="4 5">
    <name type="scientific">Eptatretus burgeri</name>
    <name type="common">Inshore hagfish</name>
    <dbReference type="NCBI Taxonomy" id="7764"/>
    <lineage>
        <taxon>Eukaryota</taxon>
        <taxon>Metazoa</taxon>
        <taxon>Chordata</taxon>
        <taxon>Craniata</taxon>
        <taxon>Vertebrata</taxon>
        <taxon>Cyclostomata</taxon>
        <taxon>Myxini</taxon>
        <taxon>Myxiniformes</taxon>
        <taxon>Myxinidae</taxon>
        <taxon>Eptatretinae</taxon>
        <taxon>Eptatretus</taxon>
    </lineage>
</organism>
<sequence>LSSSRTGTGSATPHYPLRHLVLRFPVARYAFVEFEDSRDASDAVSHLHGRELMGVRAIVEHARTPQPRGSSPPRWSLGGCQGATDKYPLGAICDTRPREGVVEYRKYSDVKRALATLQGTRLYGKRIYLTLERRARRGSGTPSQSRWEFLPKSFVTFPCPSHFRTELLSSSKTISHSPCTALTPPHPRNTSGYGFPSTPTSC</sequence>
<proteinExistence type="predicted"/>
<dbReference type="InterPro" id="IPR050374">
    <property type="entry name" value="RRT5_SRSF_SR"/>
</dbReference>
<dbReference type="InterPro" id="IPR035979">
    <property type="entry name" value="RBD_domain_sf"/>
</dbReference>
<keyword evidence="1" id="KW-0694">RNA-binding</keyword>
<feature type="region of interest" description="Disordered" evidence="2">
    <location>
        <begin position="178"/>
        <end position="202"/>
    </location>
</feature>
<dbReference type="GO" id="GO:0003729">
    <property type="term" value="F:mRNA binding"/>
    <property type="evidence" value="ECO:0007669"/>
    <property type="project" value="TreeGrafter"/>
</dbReference>
<dbReference type="PANTHER" id="PTHR23003:SF51">
    <property type="entry name" value="SERINE-ARGININE PROTEIN 55"/>
    <property type="match status" value="1"/>
</dbReference>
<dbReference type="InterPro" id="IPR000504">
    <property type="entry name" value="RRM_dom"/>
</dbReference>